<dbReference type="Gene3D" id="1.10.287.110">
    <property type="entry name" value="DnaJ domain"/>
    <property type="match status" value="1"/>
</dbReference>
<dbReference type="Proteomes" id="UP001597301">
    <property type="component" value="Unassembled WGS sequence"/>
</dbReference>
<gene>
    <name evidence="4" type="ORF">ACFSCZ_02490</name>
</gene>
<proteinExistence type="predicted"/>
<protein>
    <submittedName>
        <fullName evidence="4">DnaJ domain-containing protein</fullName>
    </submittedName>
</protein>
<keyword evidence="1" id="KW-0235">DNA replication</keyword>
<evidence type="ECO:0000259" key="3">
    <source>
        <dbReference type="PROSITE" id="PS50076"/>
    </source>
</evidence>
<organism evidence="4 5">
    <name type="scientific">Siminovitchia sediminis</name>
    <dbReference type="NCBI Taxonomy" id="1274353"/>
    <lineage>
        <taxon>Bacteria</taxon>
        <taxon>Bacillati</taxon>
        <taxon>Bacillota</taxon>
        <taxon>Bacilli</taxon>
        <taxon>Bacillales</taxon>
        <taxon>Bacillaceae</taxon>
        <taxon>Siminovitchia</taxon>
    </lineage>
</organism>
<dbReference type="EMBL" id="JBHUEO010000004">
    <property type="protein sequence ID" value="MFD1705616.1"/>
    <property type="molecule type" value="Genomic_DNA"/>
</dbReference>
<keyword evidence="5" id="KW-1185">Reference proteome</keyword>
<dbReference type="PROSITE" id="PS50076">
    <property type="entry name" value="DNAJ_2"/>
    <property type="match status" value="1"/>
</dbReference>
<keyword evidence="2" id="KW-0346">Stress response</keyword>
<dbReference type="Pfam" id="PF00226">
    <property type="entry name" value="DnaJ"/>
    <property type="match status" value="1"/>
</dbReference>
<reference evidence="5" key="1">
    <citation type="journal article" date="2019" name="Int. J. Syst. Evol. Microbiol.">
        <title>The Global Catalogue of Microorganisms (GCM) 10K type strain sequencing project: providing services to taxonomists for standard genome sequencing and annotation.</title>
        <authorList>
            <consortium name="The Broad Institute Genomics Platform"/>
            <consortium name="The Broad Institute Genome Sequencing Center for Infectious Disease"/>
            <person name="Wu L."/>
            <person name="Ma J."/>
        </authorList>
    </citation>
    <scope>NUCLEOTIDE SEQUENCE [LARGE SCALE GENOMIC DNA]</scope>
    <source>
        <strain evidence="5">CGMCC 1.12295</strain>
    </source>
</reference>
<dbReference type="InterPro" id="IPR036869">
    <property type="entry name" value="J_dom_sf"/>
</dbReference>
<evidence type="ECO:0000313" key="5">
    <source>
        <dbReference type="Proteomes" id="UP001597301"/>
    </source>
</evidence>
<name>A0ABW4KDK2_9BACI</name>
<evidence type="ECO:0000256" key="2">
    <source>
        <dbReference type="ARBA" id="ARBA00023016"/>
    </source>
</evidence>
<accession>A0ABW4KDK2</accession>
<evidence type="ECO:0000256" key="1">
    <source>
        <dbReference type="ARBA" id="ARBA00022705"/>
    </source>
</evidence>
<evidence type="ECO:0000313" key="4">
    <source>
        <dbReference type="EMBL" id="MFD1705616.1"/>
    </source>
</evidence>
<sequence length="113" mass="13552">MLNQRKNTGCLKDPQEWKKLIQENEKLKEEVEVLRFAIRIERAKIRSLKKMLKAEYRLSKIYNSNLLLGLDMDADQTLIKKEYKKLLKALHPDRGGDERLYKVFNEHYKKFKG</sequence>
<dbReference type="SUPFAM" id="SSF46565">
    <property type="entry name" value="Chaperone J-domain"/>
    <property type="match status" value="1"/>
</dbReference>
<dbReference type="InterPro" id="IPR001623">
    <property type="entry name" value="DnaJ_domain"/>
</dbReference>
<feature type="domain" description="J" evidence="3">
    <location>
        <begin position="63"/>
        <end position="113"/>
    </location>
</feature>
<dbReference type="RefSeq" id="WP_380772151.1">
    <property type="nucleotide sequence ID" value="NZ_JBHUEO010000004.1"/>
</dbReference>
<comment type="caution">
    <text evidence="4">The sequence shown here is derived from an EMBL/GenBank/DDBJ whole genome shotgun (WGS) entry which is preliminary data.</text>
</comment>
<dbReference type="CDD" id="cd06257">
    <property type="entry name" value="DnaJ"/>
    <property type="match status" value="1"/>
</dbReference>